<feature type="domain" description="Carrier" evidence="5">
    <location>
        <begin position="1310"/>
        <end position="1385"/>
    </location>
</feature>
<dbReference type="PANTHER" id="PTHR45527:SF1">
    <property type="entry name" value="FATTY ACID SYNTHASE"/>
    <property type="match status" value="1"/>
</dbReference>
<feature type="region of interest" description="Disordered" evidence="4">
    <location>
        <begin position="1"/>
        <end position="24"/>
    </location>
</feature>
<dbReference type="GO" id="GO:0047527">
    <property type="term" value="F:2,3-dihydroxybenzoate-serine ligase activity"/>
    <property type="evidence" value="ECO:0007669"/>
    <property type="project" value="TreeGrafter"/>
</dbReference>
<dbReference type="PROSITE" id="PS00012">
    <property type="entry name" value="PHOSPHOPANTETHEINE"/>
    <property type="match status" value="1"/>
</dbReference>
<evidence type="ECO:0000313" key="6">
    <source>
        <dbReference type="EMBL" id="AYR24500.1"/>
    </source>
</evidence>
<dbReference type="GO" id="GO:0043041">
    <property type="term" value="P:amino acid activation for nonribosomal peptide biosynthetic process"/>
    <property type="evidence" value="ECO:0007669"/>
    <property type="project" value="TreeGrafter"/>
</dbReference>
<dbReference type="Gene3D" id="3.40.50.980">
    <property type="match status" value="2"/>
</dbReference>
<dbReference type="Gene3D" id="3.40.50.1820">
    <property type="entry name" value="alpha/beta hydrolase"/>
    <property type="match status" value="1"/>
</dbReference>
<dbReference type="InterPro" id="IPR020802">
    <property type="entry name" value="TesA-like"/>
</dbReference>
<dbReference type="InterPro" id="IPR014988">
    <property type="entry name" value="Uncharacterised_YqcI/YcgG"/>
</dbReference>
<dbReference type="Gene3D" id="3.30.300.30">
    <property type="match status" value="1"/>
</dbReference>
<dbReference type="InterPro" id="IPR020845">
    <property type="entry name" value="AMP-binding_CS"/>
</dbReference>
<evidence type="ECO:0000256" key="2">
    <source>
        <dbReference type="ARBA" id="ARBA00022450"/>
    </source>
</evidence>
<dbReference type="RefSeq" id="WP_061790664.1">
    <property type="nucleotide sequence ID" value="NZ_CP024996.1"/>
</dbReference>
<dbReference type="InterPro" id="IPR001031">
    <property type="entry name" value="Thioesterase"/>
</dbReference>
<dbReference type="InterPro" id="IPR010071">
    <property type="entry name" value="AA_adenyl_dom"/>
</dbReference>
<evidence type="ECO:0000256" key="3">
    <source>
        <dbReference type="ARBA" id="ARBA00022553"/>
    </source>
</evidence>
<dbReference type="EMBL" id="CP024996">
    <property type="protein sequence ID" value="AYR24500.1"/>
    <property type="molecule type" value="Genomic_DNA"/>
</dbReference>
<name>A0AAD0XHF8_9BURK</name>
<dbReference type="GO" id="GO:0009239">
    <property type="term" value="P:enterobactin biosynthetic process"/>
    <property type="evidence" value="ECO:0007669"/>
    <property type="project" value="TreeGrafter"/>
</dbReference>
<dbReference type="Gene3D" id="2.30.38.10">
    <property type="entry name" value="Luciferase, Domain 3"/>
    <property type="match status" value="1"/>
</dbReference>
<dbReference type="InterPro" id="IPR045851">
    <property type="entry name" value="AMP-bd_C_sf"/>
</dbReference>
<evidence type="ECO:0000256" key="4">
    <source>
        <dbReference type="SAM" id="MobiDB-lite"/>
    </source>
</evidence>
<dbReference type="SUPFAM" id="SSF52777">
    <property type="entry name" value="CoA-dependent acyltransferases"/>
    <property type="match status" value="2"/>
</dbReference>
<dbReference type="Gene3D" id="1.10.1200.10">
    <property type="entry name" value="ACP-like"/>
    <property type="match status" value="1"/>
</dbReference>
<dbReference type="GO" id="GO:0005829">
    <property type="term" value="C:cytosol"/>
    <property type="evidence" value="ECO:0007669"/>
    <property type="project" value="TreeGrafter"/>
</dbReference>
<dbReference type="PROSITE" id="PS00455">
    <property type="entry name" value="AMP_BINDING"/>
    <property type="match status" value="1"/>
</dbReference>
<accession>A0AAD0XHF8</accession>
<dbReference type="Pfam" id="PF00668">
    <property type="entry name" value="Condensation"/>
    <property type="match status" value="1"/>
</dbReference>
<dbReference type="InterPro" id="IPR025110">
    <property type="entry name" value="AMP-bd_C"/>
</dbReference>
<dbReference type="SMART" id="SM00824">
    <property type="entry name" value="PKS_TE"/>
    <property type="match status" value="1"/>
</dbReference>
<dbReference type="InterPro" id="IPR023213">
    <property type="entry name" value="CAT-like_dom_sf"/>
</dbReference>
<protein>
    <submittedName>
        <fullName evidence="6">Non-ribosomal peptide synthetase</fullName>
    </submittedName>
</protein>
<dbReference type="PANTHER" id="PTHR45527">
    <property type="entry name" value="NONRIBOSOMAL PEPTIDE SYNTHETASE"/>
    <property type="match status" value="1"/>
</dbReference>
<dbReference type="InterPro" id="IPR006162">
    <property type="entry name" value="Ppantetheine_attach_site"/>
</dbReference>
<dbReference type="Gene3D" id="3.30.559.10">
    <property type="entry name" value="Chloramphenicol acetyltransferase-like domain"/>
    <property type="match status" value="1"/>
</dbReference>
<dbReference type="SUPFAM" id="SSF53474">
    <property type="entry name" value="alpha/beta-Hydrolases"/>
    <property type="match status" value="1"/>
</dbReference>
<dbReference type="SUPFAM" id="SSF47336">
    <property type="entry name" value="ACP-like"/>
    <property type="match status" value="1"/>
</dbReference>
<dbReference type="GO" id="GO:0009366">
    <property type="term" value="C:enterobactin synthetase complex"/>
    <property type="evidence" value="ECO:0007669"/>
    <property type="project" value="TreeGrafter"/>
</dbReference>
<sequence>MEELKEQSQSAPQPGKTARDEPASDWRQRVILGEQVGDLALPPWLESSYATLRTYVMDPAYPCFFGTMAEKRGEMFYSFVQGKDISQLPATMAKFGELAKLPAFEKNNIAIFFEPDSEALSHTRYHDHFWHILQTLHDHDPDPYADHQPAPDDPKWEFSFAGVEMFVVCACPSFGARHSRNLGPGMVLLFQPRSVFVDKVTNRVIGQQAREEVRRRLLKWDAVPAHPDLGFYGDPGNLEWKQYFLPDDNTPAASRCPFLARSQAMSAKPPAPPVAEVTVSADGATEQAQQMQHLSQRYAALPVEQRAGFRAALAQRGIAATLLPVVALARETGRIALSHEQERLWFLWQLAPDSAAYNMANTVQLDGELDAQAVCAAFGHIVQRHQILRTTFTQEGESPWQCIHANLPPIWEELDLTRPGAADSADVQARLHARLRGHSQQAFDLERGPLLRLLLIRLGPQQHVLQVVLHHIVGDAWSHTVLAREFHAAYSALVAGQPPSQALAPLPLQFADVAAWQREWRDAPAMQSQLDYWVNTLGHEHPVLNLPGAADAGAGPAAAGAELTRAGARVSRQIDGKLLQGIKHMAREYETTPFVLLLAGWFAVLYRHSGQTDLRVGVPVAGRQRSETQALVGFFVNTLVLREQLRGAQRFEHLLQNLHQAVLQAQAHQDLPFARLVEALAPQRKLGQTPLFQVMFNHVVHSNGAQLPGLRSSALELAQESAKFDLTLNAYERTDGIRLSLVYAEDRFAPAVAQALVDDMLLVLQQGVANPALAVGNLRLGHASEPHLCVSRSPSSERFTSLAWRVLQTATRTPQALAIHCEGMAHSHAELSQHASRIGARLLQMGVQPDERIGICVERSAAMVAAMLGVLLAGGAFVPLDPSYPQERLNFMLGNAGVRRVLADPGSLRKFPELIDDFEVMLLGVDDGPVAQDLGRTDEPLWPQVHPEQLAYVIYTSGSTGRPKGVAVSHRALVQHMDDFIATHDISEQDKVLHMSTINFDVALHEIFPALIQGGSIVMRGPSAWDLETTGRALAEHEVSFARLPTAYWQQWLQALPAAETVPRLRQITVGGEALHGDALQAWHRGPLRHIAVANLYGPTETTVACMLRQTRPDDGAHAIVSIGQAYPSRQVAVFDDDANVMPLLAEGELCIGGNTLARGYLGRPDLTAERFVPDPSGAFGARMYRSGDICRARPDGAIDYIGRRDKQIKLRGLRIELGEIENLLRGAPGVADVAVELVGEGAQARLVAFATGHFHKAEVVAYLQRRLPDYMVPSALVVLPAMPLMPNGKLDRTALLAHDTSPAAREPVAPSTPQEEALLAIWQEVLGHADFGVTDNFFEIGGNSLLALRVAGLARQRAIGGFSMPLLFRYPSIAPLALHCLRPDPGASDGAMMLLNDFDASRPTLFVLPPSSGVVFEYRHLAQALAGRCNVIGLQVPLERDGADWPGDFAALARLHVDCLRSMQPQGPYHLLGWSLGGLLALEIASQLESRGQSVAWVGAVDAKSPQQRALDRLGKNRELVRRTQPSAQEMERFWTSLAERDDGAAQFLADVQPQSRGAAQDQQRLAENLARAPNYVMALTSAGLERRIRADLHVWWSAQTPPQQRQGWEDSSTGTMSVNHIAQVSHREIVKSPQLVDAIQALLPTVSPAGEGI</sequence>
<dbReference type="FunFam" id="3.40.50.980:FF:000001">
    <property type="entry name" value="Non-ribosomal peptide synthetase"/>
    <property type="match status" value="1"/>
</dbReference>
<keyword evidence="3" id="KW-0597">Phosphoprotein</keyword>
<dbReference type="Proteomes" id="UP000269199">
    <property type="component" value="Chromosome"/>
</dbReference>
<dbReference type="InterPro" id="IPR001242">
    <property type="entry name" value="Condensation_dom"/>
</dbReference>
<keyword evidence="2" id="KW-0596">Phosphopantetheine</keyword>
<dbReference type="Gene3D" id="3.30.559.30">
    <property type="entry name" value="Nonribosomal peptide synthetase, condensation domain"/>
    <property type="match status" value="1"/>
</dbReference>
<dbReference type="GO" id="GO:0031177">
    <property type="term" value="F:phosphopantetheine binding"/>
    <property type="evidence" value="ECO:0007669"/>
    <property type="project" value="TreeGrafter"/>
</dbReference>
<gene>
    <name evidence="6" type="ORF">RC54_11940</name>
</gene>
<dbReference type="NCBIfam" id="TIGR01733">
    <property type="entry name" value="AA-adenyl-dom"/>
    <property type="match status" value="1"/>
</dbReference>
<dbReference type="SUPFAM" id="SSF56801">
    <property type="entry name" value="Acetyl-CoA synthetase-like"/>
    <property type="match status" value="1"/>
</dbReference>
<dbReference type="InterPro" id="IPR000873">
    <property type="entry name" value="AMP-dep_synth/lig_dom"/>
</dbReference>
<evidence type="ECO:0000259" key="5">
    <source>
        <dbReference type="PROSITE" id="PS50075"/>
    </source>
</evidence>
<comment type="cofactor">
    <cofactor evidence="1">
        <name>pantetheine 4'-phosphate</name>
        <dbReference type="ChEBI" id="CHEBI:47942"/>
    </cofactor>
</comment>
<dbReference type="CDD" id="cd19531">
    <property type="entry name" value="LCL_NRPS-like"/>
    <property type="match status" value="1"/>
</dbReference>
<dbReference type="Pfam" id="PF00975">
    <property type="entry name" value="Thioesterase"/>
    <property type="match status" value="1"/>
</dbReference>
<dbReference type="Pfam" id="PF00501">
    <property type="entry name" value="AMP-binding"/>
    <property type="match status" value="1"/>
</dbReference>
<dbReference type="InterPro" id="IPR029058">
    <property type="entry name" value="AB_hydrolase_fold"/>
</dbReference>
<dbReference type="PROSITE" id="PS50075">
    <property type="entry name" value="CARRIER"/>
    <property type="match status" value="1"/>
</dbReference>
<dbReference type="Pfam" id="PF13193">
    <property type="entry name" value="AMP-binding_C"/>
    <property type="match status" value="1"/>
</dbReference>
<organism evidence="6 7">
    <name type="scientific">Herbaspirillum rubrisubalbicans</name>
    <dbReference type="NCBI Taxonomy" id="80842"/>
    <lineage>
        <taxon>Bacteria</taxon>
        <taxon>Pseudomonadati</taxon>
        <taxon>Pseudomonadota</taxon>
        <taxon>Betaproteobacteria</taxon>
        <taxon>Burkholderiales</taxon>
        <taxon>Oxalobacteraceae</taxon>
        <taxon>Herbaspirillum</taxon>
    </lineage>
</organism>
<proteinExistence type="predicted"/>
<dbReference type="Pfam" id="PF00550">
    <property type="entry name" value="PP-binding"/>
    <property type="match status" value="1"/>
</dbReference>
<dbReference type="CDD" id="cd05930">
    <property type="entry name" value="A_NRPS"/>
    <property type="match status" value="1"/>
</dbReference>
<reference evidence="6 7" key="1">
    <citation type="submission" date="2017-11" db="EMBL/GenBank/DDBJ databases">
        <title>Complete genome sequence of Herbaspirillum rubrisubalbicans DSM 11543.</title>
        <authorList>
            <person name="Chen M."/>
            <person name="An Q."/>
        </authorList>
    </citation>
    <scope>NUCLEOTIDE SEQUENCE [LARGE SCALE GENOMIC DNA]</scope>
    <source>
        <strain evidence="6 7">DSM 11543</strain>
    </source>
</reference>
<evidence type="ECO:0000313" key="7">
    <source>
        <dbReference type="Proteomes" id="UP000269199"/>
    </source>
</evidence>
<dbReference type="InterPro" id="IPR009081">
    <property type="entry name" value="PP-bd_ACP"/>
</dbReference>
<evidence type="ECO:0000256" key="1">
    <source>
        <dbReference type="ARBA" id="ARBA00001957"/>
    </source>
</evidence>
<dbReference type="Pfam" id="PF08892">
    <property type="entry name" value="YqcI_YcgG"/>
    <property type="match status" value="1"/>
</dbReference>
<dbReference type="InterPro" id="IPR036736">
    <property type="entry name" value="ACP-like_sf"/>
</dbReference>